<evidence type="ECO:0000256" key="2">
    <source>
        <dbReference type="SAM" id="Phobius"/>
    </source>
</evidence>
<feature type="transmembrane region" description="Helical" evidence="2">
    <location>
        <begin position="6"/>
        <end position="28"/>
    </location>
</feature>
<gene>
    <name evidence="3" type="ORF">GCM10007989_13510</name>
</gene>
<evidence type="ECO:0000313" key="3">
    <source>
        <dbReference type="EMBL" id="GHA19298.1"/>
    </source>
</evidence>
<proteinExistence type="predicted"/>
<keyword evidence="2" id="KW-0472">Membrane</keyword>
<evidence type="ECO:0000313" key="4">
    <source>
        <dbReference type="Proteomes" id="UP000646579"/>
    </source>
</evidence>
<keyword evidence="2" id="KW-0812">Transmembrane</keyword>
<reference evidence="3" key="2">
    <citation type="submission" date="2020-09" db="EMBL/GenBank/DDBJ databases">
        <authorList>
            <person name="Sun Q."/>
            <person name="Kim S."/>
        </authorList>
    </citation>
    <scope>NUCLEOTIDE SEQUENCE</scope>
    <source>
        <strain evidence="3">KCTC 32437</strain>
    </source>
</reference>
<keyword evidence="2" id="KW-1133">Transmembrane helix</keyword>
<name>A0A918VQE6_9HYPH</name>
<protein>
    <submittedName>
        <fullName evidence="3">Uncharacterized protein</fullName>
    </submittedName>
</protein>
<dbReference type="Proteomes" id="UP000646579">
    <property type="component" value="Unassembled WGS sequence"/>
</dbReference>
<dbReference type="EMBL" id="BMZE01000001">
    <property type="protein sequence ID" value="GHA19298.1"/>
    <property type="molecule type" value="Genomic_DNA"/>
</dbReference>
<accession>A0A918VQE6</accession>
<sequence length="108" mass="11411">MNISSAMVGWICFVALAVVGGLGGLVYIQSERLAATERQLSEAREELAGAEKAITELAVENEAARLRETRARIARDGILTAPASEDSPMSQILLRGLRGADNVGGLSE</sequence>
<keyword evidence="4" id="KW-1185">Reference proteome</keyword>
<evidence type="ECO:0000256" key="1">
    <source>
        <dbReference type="SAM" id="Coils"/>
    </source>
</evidence>
<keyword evidence="1" id="KW-0175">Coiled coil</keyword>
<reference evidence="3" key="1">
    <citation type="journal article" date="2014" name="Int. J. Syst. Evol. Microbiol.">
        <title>Complete genome sequence of Corynebacterium casei LMG S-19264T (=DSM 44701T), isolated from a smear-ripened cheese.</title>
        <authorList>
            <consortium name="US DOE Joint Genome Institute (JGI-PGF)"/>
            <person name="Walter F."/>
            <person name="Albersmeier A."/>
            <person name="Kalinowski J."/>
            <person name="Ruckert C."/>
        </authorList>
    </citation>
    <scope>NUCLEOTIDE SEQUENCE</scope>
    <source>
        <strain evidence="3">KCTC 32437</strain>
    </source>
</reference>
<organism evidence="3 4">
    <name type="scientific">Devosia pacifica</name>
    <dbReference type="NCBI Taxonomy" id="1335967"/>
    <lineage>
        <taxon>Bacteria</taxon>
        <taxon>Pseudomonadati</taxon>
        <taxon>Pseudomonadota</taxon>
        <taxon>Alphaproteobacteria</taxon>
        <taxon>Hyphomicrobiales</taxon>
        <taxon>Devosiaceae</taxon>
        <taxon>Devosia</taxon>
    </lineage>
</organism>
<feature type="coiled-coil region" evidence="1">
    <location>
        <begin position="33"/>
        <end position="67"/>
    </location>
</feature>
<comment type="caution">
    <text evidence="3">The sequence shown here is derived from an EMBL/GenBank/DDBJ whole genome shotgun (WGS) entry which is preliminary data.</text>
</comment>
<dbReference type="RefSeq" id="WP_189424509.1">
    <property type="nucleotide sequence ID" value="NZ_BMZE01000001.1"/>
</dbReference>
<dbReference type="AlphaFoldDB" id="A0A918VQE6"/>